<dbReference type="EMBL" id="QGKV02002055">
    <property type="protein sequence ID" value="KAF3494569.1"/>
    <property type="molecule type" value="Genomic_DNA"/>
</dbReference>
<gene>
    <name evidence="1" type="ORF">DY000_02051805</name>
</gene>
<comment type="caution">
    <text evidence="1">The sequence shown here is derived from an EMBL/GenBank/DDBJ whole genome shotgun (WGS) entry which is preliminary data.</text>
</comment>
<dbReference type="InterPro" id="IPR001611">
    <property type="entry name" value="Leu-rich_rpt"/>
</dbReference>
<dbReference type="PANTHER" id="PTHR48009:SF3">
    <property type="entry name" value="LEUCINE-RICH REPEAT-CONTAINING N-TERMINAL PLANT-TYPE DOMAIN-CONTAINING PROTEIN"/>
    <property type="match status" value="1"/>
</dbReference>
<dbReference type="Proteomes" id="UP000266723">
    <property type="component" value="Unassembled WGS sequence"/>
</dbReference>
<accession>A0ABQ7AA71</accession>
<keyword evidence="2" id="KW-1185">Reference proteome</keyword>
<evidence type="ECO:0000313" key="2">
    <source>
        <dbReference type="Proteomes" id="UP000266723"/>
    </source>
</evidence>
<protein>
    <recommendedName>
        <fullName evidence="3">Leucine-rich repeat-containing N-terminal plant-type domain-containing protein</fullName>
    </recommendedName>
</protein>
<dbReference type="InterPro" id="IPR053213">
    <property type="entry name" value="RLP29"/>
</dbReference>
<evidence type="ECO:0008006" key="3">
    <source>
        <dbReference type="Google" id="ProtNLM"/>
    </source>
</evidence>
<dbReference type="Gene3D" id="3.80.10.10">
    <property type="entry name" value="Ribonuclease Inhibitor"/>
    <property type="match status" value="1"/>
</dbReference>
<dbReference type="Pfam" id="PF00560">
    <property type="entry name" value="LRR_1"/>
    <property type="match status" value="1"/>
</dbReference>
<reference evidence="1 2" key="1">
    <citation type="journal article" date="2020" name="BMC Genomics">
        <title>Intraspecific diversification of the crop wild relative Brassica cretica Lam. using demographic model selection.</title>
        <authorList>
            <person name="Kioukis A."/>
            <person name="Michalopoulou V.A."/>
            <person name="Briers L."/>
            <person name="Pirintsos S."/>
            <person name="Studholme D.J."/>
            <person name="Pavlidis P."/>
            <person name="Sarris P.F."/>
        </authorList>
    </citation>
    <scope>NUCLEOTIDE SEQUENCE [LARGE SCALE GENOMIC DNA]</scope>
    <source>
        <strain evidence="2">cv. PFS-1207/04</strain>
    </source>
</reference>
<evidence type="ECO:0000313" key="1">
    <source>
        <dbReference type="EMBL" id="KAF3494569.1"/>
    </source>
</evidence>
<name>A0ABQ7AA71_BRACR</name>
<proteinExistence type="predicted"/>
<dbReference type="SUPFAM" id="SSF52058">
    <property type="entry name" value="L domain-like"/>
    <property type="match status" value="1"/>
</dbReference>
<dbReference type="InterPro" id="IPR032675">
    <property type="entry name" value="LRR_dom_sf"/>
</dbReference>
<dbReference type="PANTHER" id="PTHR48009">
    <property type="entry name" value="LEUCINE-RICH REPEAT (LRR) FAMILY PROTEIN"/>
    <property type="match status" value="1"/>
</dbReference>
<sequence length="120" mass="13509">MIPGRIFIFPITSLQLQRNFFYGLIQPADQVTIPTVDLSYNKFSGGISLLLSSVENLYLNNNRFTREVPTSIQTMYLQHNFLTGIQISPVAEIPVSSPLCLQYNCMVPPLQTPYPLKACP</sequence>
<organism evidence="1 2">
    <name type="scientific">Brassica cretica</name>
    <name type="common">Mustard</name>
    <dbReference type="NCBI Taxonomy" id="69181"/>
    <lineage>
        <taxon>Eukaryota</taxon>
        <taxon>Viridiplantae</taxon>
        <taxon>Streptophyta</taxon>
        <taxon>Embryophyta</taxon>
        <taxon>Tracheophyta</taxon>
        <taxon>Spermatophyta</taxon>
        <taxon>Magnoliopsida</taxon>
        <taxon>eudicotyledons</taxon>
        <taxon>Gunneridae</taxon>
        <taxon>Pentapetalae</taxon>
        <taxon>rosids</taxon>
        <taxon>malvids</taxon>
        <taxon>Brassicales</taxon>
        <taxon>Brassicaceae</taxon>
        <taxon>Brassiceae</taxon>
        <taxon>Brassica</taxon>
    </lineage>
</organism>